<organism evidence="1 2">
    <name type="scientific">Ancylobacter defluvii</name>
    <dbReference type="NCBI Taxonomy" id="1282440"/>
    <lineage>
        <taxon>Bacteria</taxon>
        <taxon>Pseudomonadati</taxon>
        <taxon>Pseudomonadota</taxon>
        <taxon>Alphaproteobacteria</taxon>
        <taxon>Hyphomicrobiales</taxon>
        <taxon>Xanthobacteraceae</taxon>
        <taxon>Ancylobacter</taxon>
    </lineage>
</organism>
<sequence>MSETVATITLDQVLDTARAVVNHKSTRPAIGVPVTHTVAMAHTVCGLDDIAKLAADLLAASAKHAAAGAAGDIDAEVAALEQLSDIEAELTGSLQALGYLTLTTKQEADHGR</sequence>
<dbReference type="Proteomes" id="UP001143330">
    <property type="component" value="Unassembled WGS sequence"/>
</dbReference>
<protein>
    <submittedName>
        <fullName evidence="1">Uncharacterized protein</fullName>
    </submittedName>
</protein>
<keyword evidence="2" id="KW-1185">Reference proteome</keyword>
<comment type="caution">
    <text evidence="1">The sequence shown here is derived from an EMBL/GenBank/DDBJ whole genome shotgun (WGS) entry which is preliminary data.</text>
</comment>
<name>A0A9W6K2F9_9HYPH</name>
<evidence type="ECO:0000313" key="2">
    <source>
        <dbReference type="Proteomes" id="UP001143330"/>
    </source>
</evidence>
<evidence type="ECO:0000313" key="1">
    <source>
        <dbReference type="EMBL" id="GLK85718.1"/>
    </source>
</evidence>
<accession>A0A9W6K2F9</accession>
<proteinExistence type="predicted"/>
<reference evidence="1" key="1">
    <citation type="journal article" date="2014" name="Int. J. Syst. Evol. Microbiol.">
        <title>Complete genome sequence of Corynebacterium casei LMG S-19264T (=DSM 44701T), isolated from a smear-ripened cheese.</title>
        <authorList>
            <consortium name="US DOE Joint Genome Institute (JGI-PGF)"/>
            <person name="Walter F."/>
            <person name="Albersmeier A."/>
            <person name="Kalinowski J."/>
            <person name="Ruckert C."/>
        </authorList>
    </citation>
    <scope>NUCLEOTIDE SEQUENCE</scope>
    <source>
        <strain evidence="1">VKM B-2789</strain>
    </source>
</reference>
<dbReference type="RefSeq" id="WP_213359439.1">
    <property type="nucleotide sequence ID" value="NZ_BSFM01000017.1"/>
</dbReference>
<gene>
    <name evidence="1" type="ORF">GCM10017653_37880</name>
</gene>
<reference evidence="1" key="2">
    <citation type="submission" date="2023-01" db="EMBL/GenBank/DDBJ databases">
        <authorList>
            <person name="Sun Q."/>
            <person name="Evtushenko L."/>
        </authorList>
    </citation>
    <scope>NUCLEOTIDE SEQUENCE</scope>
    <source>
        <strain evidence="1">VKM B-2789</strain>
    </source>
</reference>
<dbReference type="EMBL" id="BSFM01000017">
    <property type="protein sequence ID" value="GLK85718.1"/>
    <property type="molecule type" value="Genomic_DNA"/>
</dbReference>
<dbReference type="AlphaFoldDB" id="A0A9W6K2F9"/>